<evidence type="ECO:0000256" key="3">
    <source>
        <dbReference type="ARBA" id="ARBA00023125"/>
    </source>
</evidence>
<dbReference type="GO" id="GO:0003677">
    <property type="term" value="F:DNA binding"/>
    <property type="evidence" value="ECO:0007669"/>
    <property type="project" value="UniProtKB-KW"/>
</dbReference>
<dbReference type="PANTHER" id="PTHR33729:SF6">
    <property type="entry name" value="METHYL-CPG-BINDING DOMAIN-CONTAINING PROTEIN 11"/>
    <property type="match status" value="1"/>
</dbReference>
<keyword evidence="3" id="KW-0238">DNA-binding</keyword>
<protein>
    <submittedName>
        <fullName evidence="8">MBD domain-containing protein</fullName>
    </submittedName>
</protein>
<organism evidence="8 9">
    <name type="scientific">Heracleum sosnowskyi</name>
    <dbReference type="NCBI Taxonomy" id="360622"/>
    <lineage>
        <taxon>Eukaryota</taxon>
        <taxon>Viridiplantae</taxon>
        <taxon>Streptophyta</taxon>
        <taxon>Embryophyta</taxon>
        <taxon>Tracheophyta</taxon>
        <taxon>Spermatophyta</taxon>
        <taxon>Magnoliopsida</taxon>
        <taxon>eudicotyledons</taxon>
        <taxon>Gunneridae</taxon>
        <taxon>Pentapetalae</taxon>
        <taxon>asterids</taxon>
        <taxon>campanulids</taxon>
        <taxon>Apiales</taxon>
        <taxon>Apiaceae</taxon>
        <taxon>Apioideae</taxon>
        <taxon>apioid superclade</taxon>
        <taxon>Tordylieae</taxon>
        <taxon>Tordyliinae</taxon>
        <taxon>Heracleum</taxon>
    </lineage>
</organism>
<evidence type="ECO:0000256" key="1">
    <source>
        <dbReference type="ARBA" id="ARBA00004123"/>
    </source>
</evidence>
<dbReference type="InterPro" id="IPR039622">
    <property type="entry name" value="MBD10/11"/>
</dbReference>
<feature type="compositionally biased region" description="Polar residues" evidence="6">
    <location>
        <begin position="189"/>
        <end position="203"/>
    </location>
</feature>
<keyword evidence="2" id="KW-0805">Transcription regulation</keyword>
<reference evidence="8" key="2">
    <citation type="submission" date="2023-05" db="EMBL/GenBank/DDBJ databases">
        <authorList>
            <person name="Schelkunov M.I."/>
        </authorList>
    </citation>
    <scope>NUCLEOTIDE SEQUENCE</scope>
    <source>
        <strain evidence="8">Hsosn_3</strain>
        <tissue evidence="8">Leaf</tissue>
    </source>
</reference>
<keyword evidence="5" id="KW-0539">Nucleus</keyword>
<keyword evidence="4" id="KW-0804">Transcription</keyword>
<evidence type="ECO:0000313" key="9">
    <source>
        <dbReference type="Proteomes" id="UP001237642"/>
    </source>
</evidence>
<keyword evidence="9" id="KW-1185">Reference proteome</keyword>
<dbReference type="InterPro" id="IPR016177">
    <property type="entry name" value="DNA-bd_dom_sf"/>
</dbReference>
<comment type="caution">
    <text evidence="8">The sequence shown here is derived from an EMBL/GenBank/DDBJ whole genome shotgun (WGS) entry which is preliminary data.</text>
</comment>
<sequence length="381" mass="41584">MASSAEKKEQQQEAVYKELPAPSGWIKKFMPKQGGARKKNEIIFTAPTGEEISNKKQLHQYLKSHPGGPGISEFNWGTVETPRRSARFTEKEKASPSPESNPPEKRSRKSSTAEDGKENEVAPEDNLVKEVQMEEAEKAEKEVVAKQDENEVEVQDIEKAGDASYEDKNDETHFTAKDVEKDVVDKAQGTDNKMVNTEETNLSGYIKQPDDAGCGEKTGADIKEVPDTTEISKNGVEMQEAQFQEAPTESKLQAAEKTPTEAQFQAAAEKAPIEEQFQASVEKSPFEAQFQAVAEKTPIEAQFQAVVEKTPIEAQFQAAEEKTHIEAHTEAGTGEPGKQDTSTKVNVEHIDWGSITAEQNDVMSKGGEGQAAGNGSNGNAG</sequence>
<evidence type="ECO:0000256" key="4">
    <source>
        <dbReference type="ARBA" id="ARBA00023163"/>
    </source>
</evidence>
<evidence type="ECO:0000313" key="8">
    <source>
        <dbReference type="EMBL" id="KAK1389411.1"/>
    </source>
</evidence>
<dbReference type="InterPro" id="IPR001739">
    <property type="entry name" value="Methyl_CpG_DNA-bd"/>
</dbReference>
<name>A0AAD8IR49_9APIA</name>
<feature type="compositionally biased region" description="Basic and acidic residues" evidence="6">
    <location>
        <begin position="81"/>
        <end position="94"/>
    </location>
</feature>
<feature type="region of interest" description="Disordered" evidence="6">
    <location>
        <begin position="48"/>
        <end position="271"/>
    </location>
</feature>
<accession>A0AAD8IR49</accession>
<dbReference type="GO" id="GO:0005634">
    <property type="term" value="C:nucleus"/>
    <property type="evidence" value="ECO:0007669"/>
    <property type="project" value="UniProtKB-SubCell"/>
</dbReference>
<dbReference type="PANTHER" id="PTHR33729">
    <property type="entry name" value="METHYL-CPG BINDING DOMAIN CONTAINING PROTEIN, EXPRESSED"/>
    <property type="match status" value="1"/>
</dbReference>
<dbReference type="EMBL" id="JAUIZM010000004">
    <property type="protein sequence ID" value="KAK1389411.1"/>
    <property type="molecule type" value="Genomic_DNA"/>
</dbReference>
<feature type="compositionally biased region" description="Basic and acidic residues" evidence="6">
    <location>
        <begin position="156"/>
        <end position="185"/>
    </location>
</feature>
<evidence type="ECO:0000256" key="2">
    <source>
        <dbReference type="ARBA" id="ARBA00023015"/>
    </source>
</evidence>
<evidence type="ECO:0000259" key="7">
    <source>
        <dbReference type="PROSITE" id="PS50982"/>
    </source>
</evidence>
<dbReference type="PROSITE" id="PS50982">
    <property type="entry name" value="MBD"/>
    <property type="match status" value="1"/>
</dbReference>
<feature type="domain" description="MBD" evidence="7">
    <location>
        <begin position="11"/>
        <end position="81"/>
    </location>
</feature>
<gene>
    <name evidence="8" type="ORF">POM88_017589</name>
</gene>
<proteinExistence type="predicted"/>
<evidence type="ECO:0000256" key="5">
    <source>
        <dbReference type="ARBA" id="ARBA00023242"/>
    </source>
</evidence>
<dbReference type="Proteomes" id="UP001237642">
    <property type="component" value="Unassembled WGS sequence"/>
</dbReference>
<feature type="compositionally biased region" description="Polar residues" evidence="6">
    <location>
        <begin position="241"/>
        <end position="251"/>
    </location>
</feature>
<reference evidence="8" key="1">
    <citation type="submission" date="2023-02" db="EMBL/GenBank/DDBJ databases">
        <title>Genome of toxic invasive species Heracleum sosnowskyi carries increased number of genes despite the absence of recent whole-genome duplications.</title>
        <authorList>
            <person name="Schelkunov M."/>
            <person name="Shtratnikova V."/>
            <person name="Makarenko M."/>
            <person name="Klepikova A."/>
            <person name="Omelchenko D."/>
            <person name="Novikova G."/>
            <person name="Obukhova E."/>
            <person name="Bogdanov V."/>
            <person name="Penin A."/>
            <person name="Logacheva M."/>
        </authorList>
    </citation>
    <scope>NUCLEOTIDE SEQUENCE</scope>
    <source>
        <strain evidence="8">Hsosn_3</strain>
        <tissue evidence="8">Leaf</tissue>
    </source>
</reference>
<comment type="subcellular location">
    <subcellularLocation>
        <location evidence="1">Nucleus</location>
    </subcellularLocation>
</comment>
<feature type="compositionally biased region" description="Basic and acidic residues" evidence="6">
    <location>
        <begin position="319"/>
        <end position="329"/>
    </location>
</feature>
<dbReference type="SUPFAM" id="SSF54171">
    <property type="entry name" value="DNA-binding domain"/>
    <property type="match status" value="1"/>
</dbReference>
<feature type="region of interest" description="Disordered" evidence="6">
    <location>
        <begin position="319"/>
        <end position="381"/>
    </location>
</feature>
<evidence type="ECO:0000256" key="6">
    <source>
        <dbReference type="SAM" id="MobiDB-lite"/>
    </source>
</evidence>
<dbReference type="Pfam" id="PF01429">
    <property type="entry name" value="MBD"/>
    <property type="match status" value="1"/>
</dbReference>
<dbReference type="Gene3D" id="3.30.890.10">
    <property type="entry name" value="Methyl-cpg-binding Protein 2, Chain A"/>
    <property type="match status" value="1"/>
</dbReference>
<dbReference type="AlphaFoldDB" id="A0AAD8IR49"/>
<feature type="compositionally biased region" description="Gly residues" evidence="6">
    <location>
        <begin position="366"/>
        <end position="381"/>
    </location>
</feature>
<feature type="compositionally biased region" description="Basic and acidic residues" evidence="6">
    <location>
        <begin position="111"/>
        <end position="149"/>
    </location>
</feature>